<dbReference type="AlphaFoldDB" id="A0A9X3NC27"/>
<dbReference type="Gene3D" id="2.60.40.10">
    <property type="entry name" value="Immunoglobulins"/>
    <property type="match status" value="1"/>
</dbReference>
<feature type="signal peptide" evidence="1">
    <location>
        <begin position="1"/>
        <end position="19"/>
    </location>
</feature>
<proteinExistence type="predicted"/>
<sequence length="602" mass="63516">MPRRLIVLLLMLLVFPATARADWFPAAAIDGPNADVVAVGNVDVARDGTGAVAYLRKDGGFTHAFVSRIVGGGWRAPERVDPATGEATEVKVAVGEGNRIVVAWVADGIVYANVAQGGTPEPGGFVGHTQLSGPNAKSVDIDLGINGAAYVTWEQDGNVIAARLQDTTWSWVPTPLDGDPNAVAGTGVLRPKVAVSAEGYAVITWGEVGPAGTRVWARRVTGLTLSAVPQILNLPEGGNADSPEIDIEEDGSFAWVVFRQDIAGGSRTIGRRLVGSLFEAPETFDGGLSSDEPRVDINGDGVGFGVAQGNGGALALGAWLFRDHFQPSMGLASGPSATPTRPDVSASDRGDVAVAWRTGELGGTIARARYKDEASTAVGPEFTVSNPALGPVVDPGVSISGDRVGDFAVAMVQGTPGAYTLTGAVFDRAPGAPFIEETTTYKRKTRPDLRWRAGIELWGAQRFRVYVDNVVIGETTSETLTPRVPLTTGKHTWQVEAVDVRGQTSRSRVRTLRIDALAPTLSVKVTGKRAAGQNLKVTVRATDTGGAGLDHITVDYGDKSAKSDKATTRHKYKRGTFRLKVAAVDKAGNVTRKEVRLRIKKK</sequence>
<evidence type="ECO:0000256" key="1">
    <source>
        <dbReference type="SAM" id="SignalP"/>
    </source>
</evidence>
<evidence type="ECO:0000313" key="2">
    <source>
        <dbReference type="EMBL" id="MDA0182002.1"/>
    </source>
</evidence>
<feature type="chain" id="PRO_5040736609" description="PKD domain-containing protein" evidence="1">
    <location>
        <begin position="20"/>
        <end position="602"/>
    </location>
</feature>
<dbReference type="InterPro" id="IPR013783">
    <property type="entry name" value="Ig-like_fold"/>
</dbReference>
<accession>A0A9X3NC27</accession>
<comment type="caution">
    <text evidence="2">The sequence shown here is derived from an EMBL/GenBank/DDBJ whole genome shotgun (WGS) entry which is preliminary data.</text>
</comment>
<reference evidence="2" key="1">
    <citation type="submission" date="2022-10" db="EMBL/GenBank/DDBJ databases">
        <title>The WGS of Solirubrobacter phytolaccae KCTC 29190.</title>
        <authorList>
            <person name="Jiang Z."/>
        </authorList>
    </citation>
    <scope>NUCLEOTIDE SEQUENCE</scope>
    <source>
        <strain evidence="2">KCTC 29190</strain>
    </source>
</reference>
<protein>
    <recommendedName>
        <fullName evidence="4">PKD domain-containing protein</fullName>
    </recommendedName>
</protein>
<evidence type="ECO:0000313" key="3">
    <source>
        <dbReference type="Proteomes" id="UP001147653"/>
    </source>
</evidence>
<keyword evidence="3" id="KW-1185">Reference proteome</keyword>
<dbReference type="EMBL" id="JAPDDP010000029">
    <property type="protein sequence ID" value="MDA0182002.1"/>
    <property type="molecule type" value="Genomic_DNA"/>
</dbReference>
<name>A0A9X3NC27_9ACTN</name>
<evidence type="ECO:0008006" key="4">
    <source>
        <dbReference type="Google" id="ProtNLM"/>
    </source>
</evidence>
<dbReference type="RefSeq" id="WP_270026359.1">
    <property type="nucleotide sequence ID" value="NZ_JAPDDP010000029.1"/>
</dbReference>
<keyword evidence="1" id="KW-0732">Signal</keyword>
<organism evidence="2 3">
    <name type="scientific">Solirubrobacter phytolaccae</name>
    <dbReference type="NCBI Taxonomy" id="1404360"/>
    <lineage>
        <taxon>Bacteria</taxon>
        <taxon>Bacillati</taxon>
        <taxon>Actinomycetota</taxon>
        <taxon>Thermoleophilia</taxon>
        <taxon>Solirubrobacterales</taxon>
        <taxon>Solirubrobacteraceae</taxon>
        <taxon>Solirubrobacter</taxon>
    </lineage>
</organism>
<dbReference type="Proteomes" id="UP001147653">
    <property type="component" value="Unassembled WGS sequence"/>
</dbReference>
<dbReference type="GO" id="GO:0005975">
    <property type="term" value="P:carbohydrate metabolic process"/>
    <property type="evidence" value="ECO:0007669"/>
    <property type="project" value="UniProtKB-ARBA"/>
</dbReference>
<gene>
    <name evidence="2" type="ORF">OJ997_16985</name>
</gene>